<gene>
    <name evidence="3" type="ORF">ACFQ0I_17330</name>
</gene>
<sequence length="176" mass="20542">ALKKILVFISSLFFANTNAQTEFDLEKVLKIERRDMIVMKIDTYLNSKSEYGENIEKLNSSQRTFLFVENLEREINNGGFNQFYFNSSGDFSQETVNALLEIGAEKTAEIVKKANSEFKNGTVPKDRTERQNELELIEEKAEENWNKCDSEFYEYQDNLTELLIAFVIKNKSEFKK</sequence>
<feature type="non-terminal residue" evidence="3">
    <location>
        <position position="1"/>
    </location>
</feature>
<name>A0ABW3BX71_9FLAO</name>
<feature type="domain" description="DNA mimic protein DMP19 C-terminal" evidence="2">
    <location>
        <begin position="56"/>
        <end position="170"/>
    </location>
</feature>
<dbReference type="Pfam" id="PF14300">
    <property type="entry name" value="DMP19"/>
    <property type="match status" value="1"/>
</dbReference>
<dbReference type="Proteomes" id="UP001597011">
    <property type="component" value="Unassembled WGS sequence"/>
</dbReference>
<evidence type="ECO:0000259" key="2">
    <source>
        <dbReference type="Pfam" id="PF14300"/>
    </source>
</evidence>
<keyword evidence="1" id="KW-0732">Signal</keyword>
<feature type="chain" id="PRO_5047422607" evidence="1">
    <location>
        <begin position="20"/>
        <end position="176"/>
    </location>
</feature>
<evidence type="ECO:0000313" key="4">
    <source>
        <dbReference type="Proteomes" id="UP001597011"/>
    </source>
</evidence>
<dbReference type="InterPro" id="IPR025402">
    <property type="entry name" value="DMP19_C"/>
</dbReference>
<dbReference type="EMBL" id="JBHTIB010000044">
    <property type="protein sequence ID" value="MFD0837543.1"/>
    <property type="molecule type" value="Genomic_DNA"/>
</dbReference>
<comment type="caution">
    <text evidence="3">The sequence shown here is derived from an EMBL/GenBank/DDBJ whole genome shotgun (WGS) entry which is preliminary data.</text>
</comment>
<dbReference type="RefSeq" id="WP_379944251.1">
    <property type="nucleotide sequence ID" value="NZ_JBHTIB010000044.1"/>
</dbReference>
<protein>
    <submittedName>
        <fullName evidence="3">DMP19 family protein</fullName>
    </submittedName>
</protein>
<evidence type="ECO:0000256" key="1">
    <source>
        <dbReference type="SAM" id="SignalP"/>
    </source>
</evidence>
<feature type="signal peptide" evidence="1">
    <location>
        <begin position="1"/>
        <end position="19"/>
    </location>
</feature>
<dbReference type="Gene3D" id="1.20.1420.60">
    <property type="match status" value="1"/>
</dbReference>
<keyword evidence="4" id="KW-1185">Reference proteome</keyword>
<reference evidence="4" key="1">
    <citation type="journal article" date="2019" name="Int. J. Syst. Evol. Microbiol.">
        <title>The Global Catalogue of Microorganisms (GCM) 10K type strain sequencing project: providing services to taxonomists for standard genome sequencing and annotation.</title>
        <authorList>
            <consortium name="The Broad Institute Genomics Platform"/>
            <consortium name="The Broad Institute Genome Sequencing Center for Infectious Disease"/>
            <person name="Wu L."/>
            <person name="Ma J."/>
        </authorList>
    </citation>
    <scope>NUCLEOTIDE SEQUENCE [LARGE SCALE GENOMIC DNA]</scope>
    <source>
        <strain evidence="4">CCUG 60529</strain>
    </source>
</reference>
<proteinExistence type="predicted"/>
<accession>A0ABW3BX71</accession>
<evidence type="ECO:0000313" key="3">
    <source>
        <dbReference type="EMBL" id="MFD0837543.1"/>
    </source>
</evidence>
<organism evidence="3 4">
    <name type="scientific">Mariniflexile aquimaris</name>
    <dbReference type="NCBI Taxonomy" id="881009"/>
    <lineage>
        <taxon>Bacteria</taxon>
        <taxon>Pseudomonadati</taxon>
        <taxon>Bacteroidota</taxon>
        <taxon>Flavobacteriia</taxon>
        <taxon>Flavobacteriales</taxon>
        <taxon>Flavobacteriaceae</taxon>
        <taxon>Mariniflexile</taxon>
    </lineage>
</organism>